<dbReference type="InterPro" id="IPR051350">
    <property type="entry name" value="WD_repeat-ST_regulator"/>
</dbReference>
<dbReference type="GO" id="GO:0005634">
    <property type="term" value="C:nucleus"/>
    <property type="evidence" value="ECO:0007669"/>
    <property type="project" value="TreeGrafter"/>
</dbReference>
<dbReference type="AlphaFoldDB" id="A0A6A7FTL0"/>
<feature type="repeat" description="WD" evidence="3">
    <location>
        <begin position="203"/>
        <end position="244"/>
    </location>
</feature>
<evidence type="ECO:0000256" key="3">
    <source>
        <dbReference type="PROSITE-ProRule" id="PRU00221"/>
    </source>
</evidence>
<name>A0A6A7FTL0_9CRUS</name>
<dbReference type="SUPFAM" id="SSF50978">
    <property type="entry name" value="WD40 repeat-like"/>
    <property type="match status" value="1"/>
</dbReference>
<dbReference type="PANTHER" id="PTHR22838">
    <property type="entry name" value="WD REPEAT PROTEIN 26-RELATED"/>
    <property type="match status" value="1"/>
</dbReference>
<evidence type="ECO:0000256" key="2">
    <source>
        <dbReference type="ARBA" id="ARBA00022737"/>
    </source>
</evidence>
<dbReference type="PROSITE" id="PS50082">
    <property type="entry name" value="WD_REPEATS_2"/>
    <property type="match status" value="2"/>
</dbReference>
<dbReference type="Pfam" id="PF00400">
    <property type="entry name" value="WD40"/>
    <property type="match status" value="3"/>
</dbReference>
<dbReference type="GO" id="GO:1990841">
    <property type="term" value="F:promoter-specific chromatin binding"/>
    <property type="evidence" value="ECO:0007669"/>
    <property type="project" value="TreeGrafter"/>
</dbReference>
<organism evidence="5">
    <name type="scientific">Hirondellea gigas</name>
    <dbReference type="NCBI Taxonomy" id="1518452"/>
    <lineage>
        <taxon>Eukaryota</taxon>
        <taxon>Metazoa</taxon>
        <taxon>Ecdysozoa</taxon>
        <taxon>Arthropoda</taxon>
        <taxon>Crustacea</taxon>
        <taxon>Multicrustacea</taxon>
        <taxon>Malacostraca</taxon>
        <taxon>Eumalacostraca</taxon>
        <taxon>Peracarida</taxon>
        <taxon>Amphipoda</taxon>
        <taxon>Amphilochidea</taxon>
        <taxon>Lysianassida</taxon>
        <taxon>Lysianassidira</taxon>
        <taxon>Lysianassoidea</taxon>
        <taxon>Lysianassidae</taxon>
        <taxon>Hirondellea</taxon>
    </lineage>
</organism>
<feature type="repeat" description="WD" evidence="3">
    <location>
        <begin position="449"/>
        <end position="485"/>
    </location>
</feature>
<dbReference type="SMART" id="SM00320">
    <property type="entry name" value="WD40"/>
    <property type="match status" value="5"/>
</dbReference>
<protein>
    <submittedName>
        <fullName evidence="5">WD repeat-containing protein 13</fullName>
    </submittedName>
</protein>
<dbReference type="EMBL" id="IACT01002307">
    <property type="protein sequence ID" value="LAC21594.1"/>
    <property type="molecule type" value="mRNA"/>
</dbReference>
<accession>A0A6A7FTL0</accession>
<proteinExistence type="evidence at transcript level"/>
<evidence type="ECO:0000313" key="5">
    <source>
        <dbReference type="EMBL" id="LAC21594.1"/>
    </source>
</evidence>
<dbReference type="PANTHER" id="PTHR22838:SF4">
    <property type="entry name" value="WD REPEAT-CONTAINING PROTEIN 13"/>
    <property type="match status" value="1"/>
</dbReference>
<dbReference type="PROSITE" id="PS50294">
    <property type="entry name" value="WD_REPEATS_REGION"/>
    <property type="match status" value="2"/>
</dbReference>
<sequence>MACSWQQVLAVDAKFNNFRAPNNPAFKRLYLRRRSHLLRTSSQSKNEGSRCESGSVSDAGGRGGGTSCASYLHTRTLLLQNKYKNADSGGQLNSALRATISASGFGGSSQHLAIRSGLANRSGSSPALVPTNRAQASRAIVGGTSLAQNYAFSGVHHIFDQHRGAITMLKFGHNDNSLLCCASMDGTVSICRADEHPTVLRTLSHDARPVLGVDWSSSNDLLSSCSSDGVVRVWLVDTGQCLRTRPPIAVNASTTAVLFHPLNSNWIVVGGSDGSGCGVVQVVVLSTGLTVTGGSAVTPATVTSLAFNDHGTTLWAADEKGNITSFRVELRSGSLGKGRRTVLTSGGNNGVMISNIEYRTWANREARNPSLLVSAACCAVLLYSVVDEHGGLSLRRQLRVAHKHHRSLRATFPPLMSFHEGAAVVSGSEDGCVLFLDSEKPQRPVVNKLQGHSAPVLCPAFNYTESLLATGDASGIVILWKRQLQ</sequence>
<keyword evidence="2" id="KW-0677">Repeat</keyword>
<dbReference type="InterPro" id="IPR015943">
    <property type="entry name" value="WD40/YVTN_repeat-like_dom_sf"/>
</dbReference>
<feature type="region of interest" description="Disordered" evidence="4">
    <location>
        <begin position="40"/>
        <end position="64"/>
    </location>
</feature>
<keyword evidence="1 3" id="KW-0853">WD repeat</keyword>
<reference evidence="5" key="1">
    <citation type="submission" date="2017-11" db="EMBL/GenBank/DDBJ databases">
        <title>The sensing device of the deep-sea amphipod.</title>
        <authorList>
            <person name="Kobayashi H."/>
            <person name="Nagahama T."/>
            <person name="Arai W."/>
            <person name="Sasagawa Y."/>
            <person name="Umeda M."/>
            <person name="Hayashi T."/>
            <person name="Nikaido I."/>
            <person name="Watanabe H."/>
            <person name="Oguri K."/>
            <person name="Kitazato H."/>
            <person name="Fujioka K."/>
            <person name="Kido Y."/>
            <person name="Takami H."/>
        </authorList>
    </citation>
    <scope>NUCLEOTIDE SEQUENCE</scope>
    <source>
        <tissue evidence="5">Whole body</tissue>
    </source>
</reference>
<dbReference type="InterPro" id="IPR001680">
    <property type="entry name" value="WD40_rpt"/>
</dbReference>
<dbReference type="InterPro" id="IPR036322">
    <property type="entry name" value="WD40_repeat_dom_sf"/>
</dbReference>
<evidence type="ECO:0000256" key="1">
    <source>
        <dbReference type="ARBA" id="ARBA00022574"/>
    </source>
</evidence>
<dbReference type="Gene3D" id="2.130.10.10">
    <property type="entry name" value="YVTN repeat-like/Quinoprotein amine dehydrogenase"/>
    <property type="match status" value="2"/>
</dbReference>
<evidence type="ECO:0000256" key="4">
    <source>
        <dbReference type="SAM" id="MobiDB-lite"/>
    </source>
</evidence>